<dbReference type="EMBL" id="JADBGI010000008">
    <property type="protein sequence ID" value="MBE2999316.1"/>
    <property type="molecule type" value="Genomic_DNA"/>
</dbReference>
<feature type="transmembrane region" description="Helical" evidence="7">
    <location>
        <begin position="406"/>
        <end position="423"/>
    </location>
</feature>
<evidence type="ECO:0000313" key="9">
    <source>
        <dbReference type="EMBL" id="MBE2999316.1"/>
    </source>
</evidence>
<evidence type="ECO:0000256" key="2">
    <source>
        <dbReference type="ARBA" id="ARBA00022448"/>
    </source>
</evidence>
<keyword evidence="6 7" id="KW-0472">Membrane</keyword>
<keyword evidence="3" id="KW-1003">Cell membrane</keyword>
<feature type="transmembrane region" description="Helical" evidence="7">
    <location>
        <begin position="359"/>
        <end position="385"/>
    </location>
</feature>
<dbReference type="PANTHER" id="PTHR42718">
    <property type="entry name" value="MAJOR FACILITATOR SUPERFAMILY MULTIDRUG TRANSPORTER MFSC"/>
    <property type="match status" value="1"/>
</dbReference>
<dbReference type="Pfam" id="PF07690">
    <property type="entry name" value="MFS_1"/>
    <property type="match status" value="1"/>
</dbReference>
<evidence type="ECO:0000256" key="4">
    <source>
        <dbReference type="ARBA" id="ARBA00022692"/>
    </source>
</evidence>
<evidence type="ECO:0000256" key="5">
    <source>
        <dbReference type="ARBA" id="ARBA00022989"/>
    </source>
</evidence>
<feature type="transmembrane region" description="Helical" evidence="7">
    <location>
        <begin position="475"/>
        <end position="494"/>
    </location>
</feature>
<dbReference type="RefSeq" id="WP_193121936.1">
    <property type="nucleotide sequence ID" value="NZ_JADBGI010000008.1"/>
</dbReference>
<dbReference type="InterPro" id="IPR036259">
    <property type="entry name" value="MFS_trans_sf"/>
</dbReference>
<feature type="transmembrane region" description="Helical" evidence="7">
    <location>
        <begin position="227"/>
        <end position="249"/>
    </location>
</feature>
<dbReference type="InterPro" id="IPR011701">
    <property type="entry name" value="MFS"/>
</dbReference>
<feature type="transmembrane region" description="Helical" evidence="7">
    <location>
        <begin position="82"/>
        <end position="101"/>
    </location>
</feature>
<reference evidence="9 10" key="1">
    <citation type="submission" date="2020-09" db="EMBL/GenBank/DDBJ databases">
        <title>Diversity and distribution of actinomycetes associated with coral in the coast of Hainan.</title>
        <authorList>
            <person name="Li F."/>
        </authorList>
    </citation>
    <scope>NUCLEOTIDE SEQUENCE [LARGE SCALE GENOMIC DNA]</scope>
    <source>
        <strain evidence="9 10">HNM0947</strain>
    </source>
</reference>
<comment type="subcellular location">
    <subcellularLocation>
        <location evidence="1">Cell membrane</location>
        <topology evidence="1">Multi-pass membrane protein</topology>
    </subcellularLocation>
</comment>
<dbReference type="SUPFAM" id="SSF103473">
    <property type="entry name" value="MFS general substrate transporter"/>
    <property type="match status" value="1"/>
</dbReference>
<feature type="transmembrane region" description="Helical" evidence="7">
    <location>
        <begin position="306"/>
        <end position="327"/>
    </location>
</feature>
<evidence type="ECO:0000256" key="6">
    <source>
        <dbReference type="ARBA" id="ARBA00023136"/>
    </source>
</evidence>
<feature type="domain" description="Major facilitator superfamily (MFS) profile" evidence="8">
    <location>
        <begin position="16"/>
        <end position="493"/>
    </location>
</feature>
<protein>
    <submittedName>
        <fullName evidence="9">MFS transporter</fullName>
    </submittedName>
</protein>
<feature type="transmembrane region" description="Helical" evidence="7">
    <location>
        <begin position="269"/>
        <end position="294"/>
    </location>
</feature>
<feature type="transmembrane region" description="Helical" evidence="7">
    <location>
        <begin position="202"/>
        <end position="221"/>
    </location>
</feature>
<name>A0ABR9P644_9ACTN</name>
<keyword evidence="4 7" id="KW-0812">Transmembrane</keyword>
<feature type="transmembrane region" description="Helical" evidence="7">
    <location>
        <begin position="107"/>
        <end position="128"/>
    </location>
</feature>
<feature type="transmembrane region" description="Helical" evidence="7">
    <location>
        <begin position="140"/>
        <end position="160"/>
    </location>
</feature>
<dbReference type="Gene3D" id="1.20.1720.10">
    <property type="entry name" value="Multidrug resistance protein D"/>
    <property type="match status" value="2"/>
</dbReference>
<dbReference type="CDD" id="cd17321">
    <property type="entry name" value="MFS_MMR_MDR_like"/>
    <property type="match status" value="1"/>
</dbReference>
<feature type="transmembrane region" description="Helical" evidence="7">
    <location>
        <begin position="53"/>
        <end position="73"/>
    </location>
</feature>
<feature type="transmembrane region" description="Helical" evidence="7">
    <location>
        <begin position="334"/>
        <end position="353"/>
    </location>
</feature>
<feature type="transmembrane region" description="Helical" evidence="7">
    <location>
        <begin position="166"/>
        <end position="190"/>
    </location>
</feature>
<gene>
    <name evidence="9" type="ORF">IDM40_11450</name>
</gene>
<sequence length="516" mass="51853">MNTEPRNRAGPRTWAGAVLLLLPALLVSMDISVLFVAAPAVVEDLDPTATQWLWMMDVYGFVLAGLLITMGALGDRIGRRRLLLVGALAFGAASALLAAAPSPELFITGRVLLGVGAATLAPSTLSLLRAMFTDPAQRRTAVGMWTVAFAGGAVIGPVIGGVLLEFFWWGSVFLINLPVMAVLLAAGPFLLPEYRGTERSAFDLPGAAASLVAVIGLVQAAKRFVEYGADVPGLAALAVGAAALALFVLRQRRTRHPLVDLTLFTRPAFGASVLGNTAVSFAVAGLGLLTFTFLQVVHGLSPLFAALYALPTVLGTVAGATLAGVLADRVRPAVLLPAGLLVGAGGFGIVAAVGAETHLAVFVGGYTVVTLGIGAVATLANTLILATAPPERAGAAAGVSETSTELGAALGIATLGTVASSVYRSTMADAAPDAGTAATETVAGAASAAAHLPPHEAAALLSAAFEAYTEGVGTAAATGAGALLAIALVAAASLRRLPAGTRNEPADRDPGAPTRV</sequence>
<dbReference type="PROSITE" id="PS50850">
    <property type="entry name" value="MFS"/>
    <property type="match status" value="1"/>
</dbReference>
<evidence type="ECO:0000256" key="3">
    <source>
        <dbReference type="ARBA" id="ARBA00022475"/>
    </source>
</evidence>
<accession>A0ABR9P644</accession>
<keyword evidence="2" id="KW-0813">Transport</keyword>
<comment type="caution">
    <text evidence="9">The sequence shown here is derived from an EMBL/GenBank/DDBJ whole genome shotgun (WGS) entry which is preliminary data.</text>
</comment>
<evidence type="ECO:0000256" key="7">
    <source>
        <dbReference type="SAM" id="Phobius"/>
    </source>
</evidence>
<keyword evidence="10" id="KW-1185">Reference proteome</keyword>
<evidence type="ECO:0000256" key="1">
    <source>
        <dbReference type="ARBA" id="ARBA00004651"/>
    </source>
</evidence>
<dbReference type="Proteomes" id="UP000806528">
    <property type="component" value="Unassembled WGS sequence"/>
</dbReference>
<dbReference type="PANTHER" id="PTHR42718:SF47">
    <property type="entry name" value="METHYL VIOLOGEN RESISTANCE PROTEIN SMVA"/>
    <property type="match status" value="1"/>
</dbReference>
<organism evidence="9 10">
    <name type="scientific">Nocardiopsis coralli</name>
    <dbReference type="NCBI Taxonomy" id="2772213"/>
    <lineage>
        <taxon>Bacteria</taxon>
        <taxon>Bacillati</taxon>
        <taxon>Actinomycetota</taxon>
        <taxon>Actinomycetes</taxon>
        <taxon>Streptosporangiales</taxon>
        <taxon>Nocardiopsidaceae</taxon>
        <taxon>Nocardiopsis</taxon>
    </lineage>
</organism>
<evidence type="ECO:0000259" key="8">
    <source>
        <dbReference type="PROSITE" id="PS50850"/>
    </source>
</evidence>
<dbReference type="InterPro" id="IPR020846">
    <property type="entry name" value="MFS_dom"/>
</dbReference>
<proteinExistence type="predicted"/>
<keyword evidence="5 7" id="KW-1133">Transmembrane helix</keyword>
<evidence type="ECO:0000313" key="10">
    <source>
        <dbReference type="Proteomes" id="UP000806528"/>
    </source>
</evidence>